<dbReference type="InterPro" id="IPR041354">
    <property type="entry name" value="4PPT_N"/>
</dbReference>
<dbReference type="SUPFAM" id="SSF56214">
    <property type="entry name" value="4'-phosphopantetheinyl transferase"/>
    <property type="match status" value="1"/>
</dbReference>
<feature type="domain" description="4'-phosphopantetheinyl transferase" evidence="13">
    <location>
        <begin position="143"/>
        <end position="240"/>
    </location>
</feature>
<comment type="catalytic activity">
    <reaction evidence="11">
        <text>apo-[peptidyl-carrier protein] + CoA = holo-[peptidyl-carrier protein] + adenosine 3',5'-bisphosphate + H(+)</text>
        <dbReference type="Rhea" id="RHEA:46228"/>
        <dbReference type="Rhea" id="RHEA-COMP:11479"/>
        <dbReference type="Rhea" id="RHEA-COMP:11480"/>
        <dbReference type="ChEBI" id="CHEBI:15378"/>
        <dbReference type="ChEBI" id="CHEBI:29999"/>
        <dbReference type="ChEBI" id="CHEBI:57287"/>
        <dbReference type="ChEBI" id="CHEBI:58343"/>
        <dbReference type="ChEBI" id="CHEBI:64479"/>
    </reaction>
</comment>
<protein>
    <recommendedName>
        <fullName evidence="5">Enterobactin synthase component D</fullName>
    </recommendedName>
    <alternativeName>
        <fullName evidence="8">4'-phosphopantetheinyl transferase EntD</fullName>
    </alternativeName>
    <alternativeName>
        <fullName evidence="9">Enterochelin synthase D</fullName>
    </alternativeName>
</protein>
<evidence type="ECO:0000256" key="1">
    <source>
        <dbReference type="ARBA" id="ARBA00003937"/>
    </source>
</evidence>
<organism evidence="15 16">
    <name type="scientific">Salinicola endophyticus</name>
    <dbReference type="NCBI Taxonomy" id="1949083"/>
    <lineage>
        <taxon>Bacteria</taxon>
        <taxon>Pseudomonadati</taxon>
        <taxon>Pseudomonadota</taxon>
        <taxon>Gammaproteobacteria</taxon>
        <taxon>Oceanospirillales</taxon>
        <taxon>Halomonadaceae</taxon>
        <taxon>Salinicola</taxon>
    </lineage>
</organism>
<dbReference type="EMBL" id="CP035631">
    <property type="protein sequence ID" value="WFF40162.1"/>
    <property type="molecule type" value="Genomic_DNA"/>
</dbReference>
<keyword evidence="16" id="KW-1185">Reference proteome</keyword>
<gene>
    <name evidence="15" type="ORF">EVC62_00905</name>
</gene>
<keyword evidence="7" id="KW-0259">Enterobactin biosynthesis</keyword>
<evidence type="ECO:0000259" key="13">
    <source>
        <dbReference type="Pfam" id="PF01648"/>
    </source>
</evidence>
<name>A0ABY8FBX7_9GAMM</name>
<evidence type="ECO:0000313" key="15">
    <source>
        <dbReference type="EMBL" id="WFF40162.1"/>
    </source>
</evidence>
<evidence type="ECO:0000256" key="12">
    <source>
        <dbReference type="SAM" id="MobiDB-lite"/>
    </source>
</evidence>
<dbReference type="InterPro" id="IPR003542">
    <property type="entry name" value="Enbac_synth_compD-like"/>
</dbReference>
<evidence type="ECO:0000256" key="10">
    <source>
        <dbReference type="ARBA" id="ARBA00049176"/>
    </source>
</evidence>
<dbReference type="GO" id="GO:0016740">
    <property type="term" value="F:transferase activity"/>
    <property type="evidence" value="ECO:0007669"/>
    <property type="project" value="UniProtKB-KW"/>
</dbReference>
<evidence type="ECO:0000256" key="3">
    <source>
        <dbReference type="ARBA" id="ARBA00008342"/>
    </source>
</evidence>
<dbReference type="PRINTS" id="PR01399">
    <property type="entry name" value="ENTSNTHTASED"/>
</dbReference>
<comment type="subunit">
    <text evidence="4">EntB, EntD, EntE, and EntF form a multienzyme complex called enterobactin synthase.</text>
</comment>
<comment type="similarity">
    <text evidence="3">Belongs to the P-Pant transferase superfamily. EntD family.</text>
</comment>
<dbReference type="Pfam" id="PF17837">
    <property type="entry name" value="4PPT_N"/>
    <property type="match status" value="1"/>
</dbReference>
<dbReference type="InterPro" id="IPR037143">
    <property type="entry name" value="4-PPantetheinyl_Trfase_dom_sf"/>
</dbReference>
<feature type="domain" description="4'-phosphopantetheinyl transferase N-terminal" evidence="14">
    <location>
        <begin position="72"/>
        <end position="136"/>
    </location>
</feature>
<evidence type="ECO:0000256" key="5">
    <source>
        <dbReference type="ARBA" id="ARBA00019087"/>
    </source>
</evidence>
<feature type="region of interest" description="Disordered" evidence="12">
    <location>
        <begin position="1"/>
        <end position="31"/>
    </location>
</feature>
<evidence type="ECO:0000256" key="6">
    <source>
        <dbReference type="ARBA" id="ARBA00022679"/>
    </source>
</evidence>
<reference evidence="15 16" key="1">
    <citation type="submission" date="2019-01" db="EMBL/GenBank/DDBJ databases">
        <title>Genome sequence of Salinicola endophyticus REST5.</title>
        <authorList>
            <person name="Nascimento F.X."/>
        </authorList>
    </citation>
    <scope>NUCLEOTIDE SEQUENCE [LARGE SCALE GENOMIC DNA]</scope>
    <source>
        <strain evidence="15 16">REST5</strain>
    </source>
</reference>
<evidence type="ECO:0000256" key="4">
    <source>
        <dbReference type="ARBA" id="ARBA00011503"/>
    </source>
</evidence>
<dbReference type="Proteomes" id="UP001321526">
    <property type="component" value="Chromosome"/>
</dbReference>
<sequence>MAGHAGMSPGMGADAPVSTGASPETLPPGCQGASTAWPWPQPLAGAHCARLHFAVDALSAADLSPWQVALPERLASAATKRRAEYLAGRLCARQALGALTGIPETPQTDSERLPLWPAGCVGSITHSQGLAASVVAERSRLAGIGLDAEGELDPARALRLAPQILVESEREWLASLPPAQQAAFVTQVFSLKESLFKALYPLVRQRFYFPHARLVEWQPASGAVALELGKTLSPQWPAGRRITGQVARVDGYHLTLVTIPRQS</sequence>
<accession>A0ABY8FBX7</accession>
<evidence type="ECO:0000256" key="7">
    <source>
        <dbReference type="ARBA" id="ARBA00023191"/>
    </source>
</evidence>
<dbReference type="InterPro" id="IPR008278">
    <property type="entry name" value="4-PPantetheinyl_Trfase_dom"/>
</dbReference>
<comment type="catalytic activity">
    <reaction evidence="10">
        <text>apo-[aryl-carrier protein] + CoA = holo-[aryl-carrier protein] + adenosine 3',5'-bisphosphate + H(+)</text>
        <dbReference type="Rhea" id="RHEA:48404"/>
        <dbReference type="Rhea" id="RHEA-COMP:15903"/>
        <dbReference type="Rhea" id="RHEA-COMP:17557"/>
        <dbReference type="ChEBI" id="CHEBI:15378"/>
        <dbReference type="ChEBI" id="CHEBI:29999"/>
        <dbReference type="ChEBI" id="CHEBI:57287"/>
        <dbReference type="ChEBI" id="CHEBI:58343"/>
        <dbReference type="ChEBI" id="CHEBI:64479"/>
    </reaction>
</comment>
<keyword evidence="6 15" id="KW-0808">Transferase</keyword>
<dbReference type="Gene3D" id="3.90.470.20">
    <property type="entry name" value="4'-phosphopantetheinyl transferase domain"/>
    <property type="match status" value="1"/>
</dbReference>
<dbReference type="PANTHER" id="PTHR38096:SF1">
    <property type="entry name" value="ENTEROBACTIN SYNTHASE COMPONENT D"/>
    <property type="match status" value="1"/>
</dbReference>
<evidence type="ECO:0000256" key="11">
    <source>
        <dbReference type="ARBA" id="ARBA00049191"/>
    </source>
</evidence>
<comment type="function">
    <text evidence="1">Involved in the biosynthesis of the siderophore enterobactin (enterochelin), which is a macrocyclic trimeric lactone of N-(2,3-dihydroxybenzoyl)-serine. The serine trilactone serves as a scaffolding for the three catechol functionalities that provide hexadentate coordination for the tightly ligated iron(2+) atoms. Plays an essential role in the assembly of the enterobactin by catalyzing the transfer of the 4'-phosphopantetheine (Ppant) moiety from coenzyme A to the apo-domains of both EntB (ArCP domain) and EntF (PCP domain) to yield their holo-forms which make them competent for the activation of 2,3-dihydroxybenzoate (DHB) and L-serine, respectively.</text>
</comment>
<evidence type="ECO:0000256" key="8">
    <source>
        <dbReference type="ARBA" id="ARBA00029894"/>
    </source>
</evidence>
<evidence type="ECO:0000259" key="14">
    <source>
        <dbReference type="Pfam" id="PF17837"/>
    </source>
</evidence>
<dbReference type="PANTHER" id="PTHR38096">
    <property type="entry name" value="ENTEROBACTIN SYNTHASE COMPONENT D"/>
    <property type="match status" value="1"/>
</dbReference>
<comment type="pathway">
    <text evidence="2">Siderophore biosynthesis; enterobactin biosynthesis.</text>
</comment>
<evidence type="ECO:0000256" key="9">
    <source>
        <dbReference type="ARBA" id="ARBA00031996"/>
    </source>
</evidence>
<dbReference type="Pfam" id="PF01648">
    <property type="entry name" value="ACPS"/>
    <property type="match status" value="1"/>
</dbReference>
<evidence type="ECO:0000256" key="2">
    <source>
        <dbReference type="ARBA" id="ARBA00004993"/>
    </source>
</evidence>
<proteinExistence type="inferred from homology"/>
<evidence type="ECO:0000313" key="16">
    <source>
        <dbReference type="Proteomes" id="UP001321526"/>
    </source>
</evidence>